<name>A0A9D0ZU90_9FIRM</name>
<dbReference type="AlphaFoldDB" id="A0A9D0ZU90"/>
<feature type="transmembrane region" description="Helical" evidence="9">
    <location>
        <begin position="17"/>
        <end position="40"/>
    </location>
</feature>
<dbReference type="Pfam" id="PF00672">
    <property type="entry name" value="HAMP"/>
    <property type="match status" value="1"/>
</dbReference>
<comment type="subcellular location">
    <subcellularLocation>
        <location evidence="1">Cell membrane</location>
        <topology evidence="1">Multi-pass membrane protein</topology>
    </subcellularLocation>
</comment>
<evidence type="ECO:0000256" key="9">
    <source>
        <dbReference type="SAM" id="Phobius"/>
    </source>
</evidence>
<feature type="transmembrane region" description="Helical" evidence="9">
    <location>
        <begin position="297"/>
        <end position="317"/>
    </location>
</feature>
<dbReference type="Proteomes" id="UP000886886">
    <property type="component" value="Unassembled WGS sequence"/>
</dbReference>
<evidence type="ECO:0000256" key="1">
    <source>
        <dbReference type="ARBA" id="ARBA00004651"/>
    </source>
</evidence>
<accession>A0A9D0ZU90</accession>
<evidence type="ECO:0000256" key="7">
    <source>
        <dbReference type="ARBA" id="ARBA00022989"/>
    </source>
</evidence>
<evidence type="ECO:0000256" key="3">
    <source>
        <dbReference type="ARBA" id="ARBA00022553"/>
    </source>
</evidence>
<dbReference type="CDD" id="cd12912">
    <property type="entry name" value="PDC2_MCP_like"/>
    <property type="match status" value="1"/>
</dbReference>
<evidence type="ECO:0000256" key="6">
    <source>
        <dbReference type="ARBA" id="ARBA00022777"/>
    </source>
</evidence>
<dbReference type="Pfam" id="PF06580">
    <property type="entry name" value="His_kinase"/>
    <property type="match status" value="1"/>
</dbReference>
<sequence length="600" mass="67475">MRRGFHLLARFKSVRGAIVFSFGIIAVLSLVIFLLFSLNYTEQTVISNSRDYTLQLVEQVNGDIDSYITYMENIAQMVIGNKDLTDYLFGKEGYREAGERLQSQFETVMDSRSDILNLAAFADNGRYILNRGEDPVNPYANMEEMEWYQTTMAAGGNQVITPSHVQNIVDKTYSWVVTLSKALRNPETGELEGVFFVDLNYSSINTLCEDIELGNKGYLFIVDRNGKIIYHPKQQLLYSGVKNEEIDQVLATGTGSFLTEGENKQLYSIFKSAKTGWSVVGVSSVAEFMKNRTEIQLTYMLIAAGIIVFSMLLALWLSGEITKPVKDLEKSMKEVQKGNFRPVNASMEGNNEIASLGRSFGIMTEKIGQLMDENVREQRAKRKSELKALQAQINPHFLYNTLDSIIWMAESGKNQEVVKMTSALSKLLRQSIGNEDEIVTIRKEMEYTSNYLAIQKMRYRDQLEYIIDVDEEILDQEIVKLVIQPLVENAIYHGIKYVEGKGMLIILGSMRGGKVVLSIQDNGPGMDQETLKHILEKKEAPAGKAKKSGHVGVYNVHNRIQLYYGKEYGLSYESAPGMGTCVYITIPATEKGGGADEKQP</sequence>
<keyword evidence="2" id="KW-1003">Cell membrane</keyword>
<dbReference type="Gene3D" id="3.30.565.10">
    <property type="entry name" value="Histidine kinase-like ATPase, C-terminal domain"/>
    <property type="match status" value="1"/>
</dbReference>
<evidence type="ECO:0000256" key="2">
    <source>
        <dbReference type="ARBA" id="ARBA00022475"/>
    </source>
</evidence>
<dbReference type="PANTHER" id="PTHR42713">
    <property type="entry name" value="HISTIDINE KINASE-RELATED"/>
    <property type="match status" value="1"/>
</dbReference>
<dbReference type="SMART" id="SM00387">
    <property type="entry name" value="HATPase_c"/>
    <property type="match status" value="1"/>
</dbReference>
<organism evidence="11 12">
    <name type="scientific">Candidatus Limivivens merdigallinarum</name>
    <dbReference type="NCBI Taxonomy" id="2840859"/>
    <lineage>
        <taxon>Bacteria</taxon>
        <taxon>Bacillati</taxon>
        <taxon>Bacillota</taxon>
        <taxon>Clostridia</taxon>
        <taxon>Lachnospirales</taxon>
        <taxon>Lachnospiraceae</taxon>
        <taxon>Lachnospiraceae incertae sedis</taxon>
        <taxon>Candidatus Limivivens</taxon>
    </lineage>
</organism>
<dbReference type="GO" id="GO:0005886">
    <property type="term" value="C:plasma membrane"/>
    <property type="evidence" value="ECO:0007669"/>
    <property type="project" value="UniProtKB-SubCell"/>
</dbReference>
<dbReference type="SUPFAM" id="SSF158472">
    <property type="entry name" value="HAMP domain-like"/>
    <property type="match status" value="1"/>
</dbReference>
<dbReference type="SUPFAM" id="SSF55874">
    <property type="entry name" value="ATPase domain of HSP90 chaperone/DNA topoisomerase II/histidine kinase"/>
    <property type="match status" value="1"/>
</dbReference>
<evidence type="ECO:0000259" key="10">
    <source>
        <dbReference type="PROSITE" id="PS50885"/>
    </source>
</evidence>
<dbReference type="SMART" id="SM00304">
    <property type="entry name" value="HAMP"/>
    <property type="match status" value="1"/>
</dbReference>
<evidence type="ECO:0000256" key="5">
    <source>
        <dbReference type="ARBA" id="ARBA00022692"/>
    </source>
</evidence>
<keyword evidence="4" id="KW-0808">Transferase</keyword>
<dbReference type="Gene3D" id="1.10.287.130">
    <property type="match status" value="1"/>
</dbReference>
<keyword evidence="6 11" id="KW-0418">Kinase</keyword>
<dbReference type="InterPro" id="IPR003660">
    <property type="entry name" value="HAMP_dom"/>
</dbReference>
<reference evidence="11" key="1">
    <citation type="submission" date="2020-10" db="EMBL/GenBank/DDBJ databases">
        <authorList>
            <person name="Gilroy R."/>
        </authorList>
    </citation>
    <scope>NUCLEOTIDE SEQUENCE</scope>
    <source>
        <strain evidence="11">ChiSjej3B21-11622</strain>
    </source>
</reference>
<dbReference type="Gene3D" id="3.30.450.20">
    <property type="entry name" value="PAS domain"/>
    <property type="match status" value="2"/>
</dbReference>
<dbReference type="EMBL" id="DVFT01000042">
    <property type="protein sequence ID" value="HIQ95530.1"/>
    <property type="molecule type" value="Genomic_DNA"/>
</dbReference>
<dbReference type="InterPro" id="IPR051552">
    <property type="entry name" value="HptR"/>
</dbReference>
<comment type="caution">
    <text evidence="11">The sequence shown here is derived from an EMBL/GenBank/DDBJ whole genome shotgun (WGS) entry which is preliminary data.</text>
</comment>
<dbReference type="Pfam" id="PF02743">
    <property type="entry name" value="dCache_1"/>
    <property type="match status" value="1"/>
</dbReference>
<keyword evidence="5 9" id="KW-0812">Transmembrane</keyword>
<keyword evidence="8 9" id="KW-0472">Membrane</keyword>
<dbReference type="InterPro" id="IPR033479">
    <property type="entry name" value="dCache_1"/>
</dbReference>
<evidence type="ECO:0000313" key="11">
    <source>
        <dbReference type="EMBL" id="HIQ95530.1"/>
    </source>
</evidence>
<dbReference type="InterPro" id="IPR036890">
    <property type="entry name" value="HATPase_C_sf"/>
</dbReference>
<proteinExistence type="predicted"/>
<evidence type="ECO:0000256" key="4">
    <source>
        <dbReference type="ARBA" id="ARBA00022679"/>
    </source>
</evidence>
<dbReference type="InterPro" id="IPR003594">
    <property type="entry name" value="HATPase_dom"/>
</dbReference>
<reference evidence="11" key="2">
    <citation type="journal article" date="2021" name="PeerJ">
        <title>Extensive microbial diversity within the chicken gut microbiome revealed by metagenomics and culture.</title>
        <authorList>
            <person name="Gilroy R."/>
            <person name="Ravi A."/>
            <person name="Getino M."/>
            <person name="Pursley I."/>
            <person name="Horton D.L."/>
            <person name="Alikhan N.F."/>
            <person name="Baker D."/>
            <person name="Gharbi K."/>
            <person name="Hall N."/>
            <person name="Watson M."/>
            <person name="Adriaenssens E.M."/>
            <person name="Foster-Nyarko E."/>
            <person name="Jarju S."/>
            <person name="Secka A."/>
            <person name="Antonio M."/>
            <person name="Oren A."/>
            <person name="Chaudhuri R.R."/>
            <person name="La Ragione R."/>
            <person name="Hildebrand F."/>
            <person name="Pallen M.J."/>
        </authorList>
    </citation>
    <scope>NUCLEOTIDE SEQUENCE</scope>
    <source>
        <strain evidence="11">ChiSjej3B21-11622</strain>
    </source>
</reference>
<gene>
    <name evidence="11" type="ORF">IAB26_03110</name>
</gene>
<dbReference type="Pfam" id="PF02518">
    <property type="entry name" value="HATPase_c"/>
    <property type="match status" value="1"/>
</dbReference>
<dbReference type="CDD" id="cd18773">
    <property type="entry name" value="PDC1_HK_sensor"/>
    <property type="match status" value="1"/>
</dbReference>
<dbReference type="PROSITE" id="PS50885">
    <property type="entry name" value="HAMP"/>
    <property type="match status" value="1"/>
</dbReference>
<dbReference type="CDD" id="cd06225">
    <property type="entry name" value="HAMP"/>
    <property type="match status" value="1"/>
</dbReference>
<evidence type="ECO:0000256" key="8">
    <source>
        <dbReference type="ARBA" id="ARBA00023136"/>
    </source>
</evidence>
<feature type="domain" description="HAMP" evidence="10">
    <location>
        <begin position="319"/>
        <end position="372"/>
    </location>
</feature>
<dbReference type="InterPro" id="IPR010559">
    <property type="entry name" value="Sig_transdc_His_kin_internal"/>
</dbReference>
<dbReference type="PANTHER" id="PTHR42713:SF2">
    <property type="entry name" value="TWO-COMPONENT SENSOR KINASE YESM"/>
    <property type="match status" value="1"/>
</dbReference>
<dbReference type="GO" id="GO:0000155">
    <property type="term" value="F:phosphorelay sensor kinase activity"/>
    <property type="evidence" value="ECO:0007669"/>
    <property type="project" value="InterPro"/>
</dbReference>
<evidence type="ECO:0000313" key="12">
    <source>
        <dbReference type="Proteomes" id="UP000886886"/>
    </source>
</evidence>
<protein>
    <submittedName>
        <fullName evidence="11">Sensor histidine kinase</fullName>
    </submittedName>
</protein>
<keyword evidence="3" id="KW-0597">Phosphoprotein</keyword>
<keyword evidence="7 9" id="KW-1133">Transmembrane helix</keyword>